<sequence length="382" mass="42664">MIAVVWFREVEYLRGFAALAVIAVHVSMNFTRIPGVDLLFLLNVAVYIFAHFAVPVFIFISGWVLAARYFGEYSILEFYRRRMRTILLPYLFFTALYLLVNVEGTIGFTGVPEPGRVAEALLLGTAAYNLWFFVLIIQFYLLYPLIVRGYDRFDRAGAVAFLLLALLFVQVLWNACAHLTGAFVDPEWYTVLIRLFPSHLFYFVLGVFVARHTERFRSVLRSLSPAGVFAAAGGSALILGGMWMAAVLRAGSFSGTTLAVFCIYRLLEPLYYVPVIAVLVLAAWCLDERRSRVSGAFRSFGEHSYGIYLIHPLVIAAGAAVWFSITGLSWADWPTYPVIFLVAVAVSYAVVRGAAGIPYAGCLLGEARRPGRFGDLQHPPRY</sequence>
<dbReference type="AlphaFoldDB" id="A0ABD8A886"/>
<feature type="transmembrane region" description="Helical" evidence="6">
    <location>
        <begin position="40"/>
        <end position="66"/>
    </location>
</feature>
<feature type="transmembrane region" description="Helical" evidence="6">
    <location>
        <begin position="269"/>
        <end position="286"/>
    </location>
</feature>
<proteinExistence type="predicted"/>
<keyword evidence="5 6" id="KW-0472">Membrane</keyword>
<dbReference type="EMBL" id="CP137641">
    <property type="protein sequence ID" value="WOX55746.1"/>
    <property type="molecule type" value="Genomic_DNA"/>
</dbReference>
<comment type="subcellular location">
    <subcellularLocation>
        <location evidence="1">Cell membrane</location>
        <topology evidence="1">Multi-pass membrane protein</topology>
    </subcellularLocation>
</comment>
<reference evidence="8 9" key="1">
    <citation type="submission" date="2023-10" db="EMBL/GenBank/DDBJ databases">
        <title>The complete genome sequence of Methanoculleus palmolei DSM 4273.</title>
        <authorList>
            <person name="Lai S.-J."/>
            <person name="You Y.-T."/>
            <person name="Chen S.-C."/>
        </authorList>
    </citation>
    <scope>NUCLEOTIDE SEQUENCE [LARGE SCALE GENOMIC DNA]</scope>
    <source>
        <strain evidence="8 9">DSM 4273</strain>
    </source>
</reference>
<feature type="transmembrane region" description="Helical" evidence="6">
    <location>
        <begin position="87"/>
        <end position="108"/>
    </location>
</feature>
<protein>
    <submittedName>
        <fullName evidence="8">Acyltransferase</fullName>
        <ecNumber evidence="8">2.3.1.-</ecNumber>
    </submittedName>
</protein>
<feature type="transmembrane region" description="Helical" evidence="6">
    <location>
        <begin position="188"/>
        <end position="210"/>
    </location>
</feature>
<evidence type="ECO:0000256" key="2">
    <source>
        <dbReference type="ARBA" id="ARBA00022475"/>
    </source>
</evidence>
<keyword evidence="2" id="KW-1003">Cell membrane</keyword>
<dbReference type="Pfam" id="PF01757">
    <property type="entry name" value="Acyl_transf_3"/>
    <property type="match status" value="1"/>
</dbReference>
<evidence type="ECO:0000256" key="1">
    <source>
        <dbReference type="ARBA" id="ARBA00004651"/>
    </source>
</evidence>
<evidence type="ECO:0000256" key="5">
    <source>
        <dbReference type="ARBA" id="ARBA00023136"/>
    </source>
</evidence>
<evidence type="ECO:0000256" key="3">
    <source>
        <dbReference type="ARBA" id="ARBA00022692"/>
    </source>
</evidence>
<feature type="transmembrane region" description="Helical" evidence="6">
    <location>
        <begin position="120"/>
        <end position="143"/>
    </location>
</feature>
<evidence type="ECO:0000256" key="6">
    <source>
        <dbReference type="SAM" id="Phobius"/>
    </source>
</evidence>
<feature type="domain" description="Acyltransferase 3" evidence="7">
    <location>
        <begin position="9"/>
        <end position="351"/>
    </location>
</feature>
<evidence type="ECO:0000313" key="9">
    <source>
        <dbReference type="Proteomes" id="UP001626603"/>
    </source>
</evidence>
<dbReference type="GO" id="GO:0016746">
    <property type="term" value="F:acyltransferase activity"/>
    <property type="evidence" value="ECO:0007669"/>
    <property type="project" value="UniProtKB-KW"/>
</dbReference>
<evidence type="ECO:0000259" key="7">
    <source>
        <dbReference type="Pfam" id="PF01757"/>
    </source>
</evidence>
<keyword evidence="4 6" id="KW-1133">Transmembrane helix</keyword>
<organism evidence="8 9">
    <name type="scientific">Methanoculleus palmolei</name>
    <dbReference type="NCBI Taxonomy" id="72612"/>
    <lineage>
        <taxon>Archaea</taxon>
        <taxon>Methanobacteriati</taxon>
        <taxon>Methanobacteriota</taxon>
        <taxon>Stenosarchaea group</taxon>
        <taxon>Methanomicrobia</taxon>
        <taxon>Methanomicrobiales</taxon>
        <taxon>Methanomicrobiaceae</taxon>
        <taxon>Methanoculleus</taxon>
    </lineage>
</organism>
<keyword evidence="8" id="KW-0012">Acyltransferase</keyword>
<dbReference type="PANTHER" id="PTHR40074">
    <property type="entry name" value="O-ACETYLTRANSFERASE WECH"/>
    <property type="match status" value="1"/>
</dbReference>
<dbReference type="EC" id="2.3.1.-" evidence="8"/>
<accession>A0ABD8A886</accession>
<evidence type="ECO:0000256" key="4">
    <source>
        <dbReference type="ARBA" id="ARBA00022989"/>
    </source>
</evidence>
<keyword evidence="9" id="KW-1185">Reference proteome</keyword>
<feature type="transmembrane region" description="Helical" evidence="6">
    <location>
        <begin position="155"/>
        <end position="173"/>
    </location>
</feature>
<dbReference type="GO" id="GO:0005886">
    <property type="term" value="C:plasma membrane"/>
    <property type="evidence" value="ECO:0007669"/>
    <property type="project" value="UniProtKB-SubCell"/>
</dbReference>
<feature type="transmembrane region" description="Helical" evidence="6">
    <location>
        <begin position="307"/>
        <end position="330"/>
    </location>
</feature>
<keyword evidence="3 6" id="KW-0812">Transmembrane</keyword>
<feature type="transmembrane region" description="Helical" evidence="6">
    <location>
        <begin position="222"/>
        <end position="249"/>
    </location>
</feature>
<name>A0ABD8A886_9EURY</name>
<dbReference type="Proteomes" id="UP001626603">
    <property type="component" value="Chromosome"/>
</dbReference>
<feature type="transmembrane region" description="Helical" evidence="6">
    <location>
        <begin position="336"/>
        <end position="364"/>
    </location>
</feature>
<gene>
    <name evidence="8" type="ORF">R6Y95_00050</name>
</gene>
<dbReference type="InterPro" id="IPR002656">
    <property type="entry name" value="Acyl_transf_3_dom"/>
</dbReference>
<dbReference type="PANTHER" id="PTHR40074:SF2">
    <property type="entry name" value="O-ACETYLTRANSFERASE WECH"/>
    <property type="match status" value="1"/>
</dbReference>
<feature type="transmembrane region" description="Helical" evidence="6">
    <location>
        <begin position="12"/>
        <end position="28"/>
    </location>
</feature>
<keyword evidence="8" id="KW-0808">Transferase</keyword>
<evidence type="ECO:0000313" key="8">
    <source>
        <dbReference type="EMBL" id="WOX55746.1"/>
    </source>
</evidence>